<evidence type="ECO:0000313" key="2">
    <source>
        <dbReference type="Proteomes" id="UP000297453"/>
    </source>
</evidence>
<proteinExistence type="predicted"/>
<sequence length="228" mass="26946">MIRVSYSLVLGVCLLIMVTAKLDAKGPTKKGYDLIFSKSIRIEDNVFLYKKDSFSDFINLKFADIEKEIKENFLPVVHTMRKDFVSENYKGIYALFLDWDFEQIISENYAKRNGNVSKKDIYAAWAQDVKNCSEKSFVKFCKMFQNRQKFLDGKVDILIIPNYIKDGEGHIIPEFMLYFFDRDSLNSYASYTEMYKINGKYTFTLTNEARLKMDQYFDSILWDERYNP</sequence>
<organism evidence="1 2">
    <name type="scientific">Leptospira semungkisensis</name>
    <dbReference type="NCBI Taxonomy" id="2484985"/>
    <lineage>
        <taxon>Bacteria</taxon>
        <taxon>Pseudomonadati</taxon>
        <taxon>Spirochaetota</taxon>
        <taxon>Spirochaetia</taxon>
        <taxon>Leptospirales</taxon>
        <taxon>Leptospiraceae</taxon>
        <taxon>Leptospira</taxon>
    </lineage>
</organism>
<accession>A0A4V3JB65</accession>
<reference evidence="1" key="1">
    <citation type="journal article" date="2019" name="PLoS Negl. Trop. Dis.">
        <title>Revisiting the worldwide diversity of Leptospira species in the environment.</title>
        <authorList>
            <person name="Vincent A.T."/>
            <person name="Schiettekatte O."/>
            <person name="Bourhy P."/>
            <person name="Veyrier F.J."/>
            <person name="Picardeau M."/>
        </authorList>
    </citation>
    <scope>NUCLEOTIDE SEQUENCE [LARGE SCALE GENOMIC DNA]</scope>
    <source>
        <strain evidence="1">SSS9</strain>
    </source>
</reference>
<keyword evidence="2" id="KW-1185">Reference proteome</keyword>
<comment type="caution">
    <text evidence="1">The sequence shown here is derived from an EMBL/GenBank/DDBJ whole genome shotgun (WGS) entry which is preliminary data.</text>
</comment>
<dbReference type="Proteomes" id="UP000297453">
    <property type="component" value="Unassembled WGS sequence"/>
</dbReference>
<dbReference type="EMBL" id="RQEP01000018">
    <property type="protein sequence ID" value="TGK00809.1"/>
    <property type="molecule type" value="Genomic_DNA"/>
</dbReference>
<dbReference type="AlphaFoldDB" id="A0A4V3JB65"/>
<name>A0A4V3JB65_9LEPT</name>
<dbReference type="RefSeq" id="WP_135588667.1">
    <property type="nucleotide sequence ID" value="NZ_RQEP01000018.1"/>
</dbReference>
<gene>
    <name evidence="1" type="ORF">EHO59_12815</name>
</gene>
<evidence type="ECO:0000313" key="1">
    <source>
        <dbReference type="EMBL" id="TGK00809.1"/>
    </source>
</evidence>
<protein>
    <submittedName>
        <fullName evidence="1">Uncharacterized protein</fullName>
    </submittedName>
</protein>